<evidence type="ECO:0000313" key="5">
    <source>
        <dbReference type="Proteomes" id="UP000243975"/>
    </source>
</evidence>
<dbReference type="Gene3D" id="3.30.40.10">
    <property type="entry name" value="Zinc/RING finger domain, C3HC4 (zinc finger)"/>
    <property type="match status" value="1"/>
</dbReference>
<keyword evidence="1" id="KW-0479">Metal-binding</keyword>
<keyword evidence="2" id="KW-0472">Membrane</keyword>
<accession>A0A103Y9D7</accession>
<dbReference type="PANTHER" id="PTHR45676">
    <property type="entry name" value="RING-H2 FINGER PROTEIN ATL51-RELATED"/>
    <property type="match status" value="1"/>
</dbReference>
<dbReference type="GO" id="GO:0008270">
    <property type="term" value="F:zinc ion binding"/>
    <property type="evidence" value="ECO:0007669"/>
    <property type="project" value="UniProtKB-KW"/>
</dbReference>
<dbReference type="SMART" id="SM00184">
    <property type="entry name" value="RING"/>
    <property type="match status" value="1"/>
</dbReference>
<sequence>MADDNNGVLTEVYVVLLIIALGALLIAIYHCISMLWWDLHRHRRRRGPTEIQLEGNDVSFENSVAGLIPAHKHKKGIGSEDDEPMCAVCLSEFEEGEELRTLPDCMHSFHVSCIDMWLYSHRNCPICRMDAATTASPLMEIIYIVDPQHDQEEVVSRPNMPQDLAVQSMAL</sequence>
<feature type="domain" description="RING-type" evidence="3">
    <location>
        <begin position="86"/>
        <end position="128"/>
    </location>
</feature>
<reference evidence="4 5" key="1">
    <citation type="journal article" date="2016" name="Sci. Rep.">
        <title>The genome sequence of the outbreeding globe artichoke constructed de novo incorporating a phase-aware low-pass sequencing strategy of F1 progeny.</title>
        <authorList>
            <person name="Scaglione D."/>
            <person name="Reyes-Chin-Wo S."/>
            <person name="Acquadro A."/>
            <person name="Froenicke L."/>
            <person name="Portis E."/>
            <person name="Beitel C."/>
            <person name="Tirone M."/>
            <person name="Mauro R."/>
            <person name="Lo Monaco A."/>
            <person name="Mauromicale G."/>
            <person name="Faccioli P."/>
            <person name="Cattivelli L."/>
            <person name="Rieseberg L."/>
            <person name="Michelmore R."/>
            <person name="Lanteri S."/>
        </authorList>
    </citation>
    <scope>NUCLEOTIDE SEQUENCE [LARGE SCALE GENOMIC DNA]</scope>
    <source>
        <strain evidence="4">2C</strain>
    </source>
</reference>
<dbReference type="OrthoDB" id="8062037at2759"/>
<dbReference type="EMBL" id="LEKV01001899">
    <property type="protein sequence ID" value="KVI04925.1"/>
    <property type="molecule type" value="Genomic_DNA"/>
</dbReference>
<dbReference type="AlphaFoldDB" id="A0A103Y9D7"/>
<keyword evidence="1" id="KW-0862">Zinc</keyword>
<dbReference type="CDD" id="cd16461">
    <property type="entry name" value="RING-H2_EL5-like"/>
    <property type="match status" value="1"/>
</dbReference>
<gene>
    <name evidence="4" type="ORF">Ccrd_016747</name>
</gene>
<keyword evidence="5" id="KW-1185">Reference proteome</keyword>
<dbReference type="OMA" id="DEPMCAV"/>
<proteinExistence type="predicted"/>
<dbReference type="PROSITE" id="PS50089">
    <property type="entry name" value="ZF_RING_2"/>
    <property type="match status" value="1"/>
</dbReference>
<name>A0A103Y9D7_CYNCS</name>
<evidence type="ECO:0000313" key="4">
    <source>
        <dbReference type="EMBL" id="KVI04925.1"/>
    </source>
</evidence>
<evidence type="ECO:0000256" key="2">
    <source>
        <dbReference type="SAM" id="Phobius"/>
    </source>
</evidence>
<evidence type="ECO:0000259" key="3">
    <source>
        <dbReference type="PROSITE" id="PS50089"/>
    </source>
</evidence>
<dbReference type="SUPFAM" id="SSF57850">
    <property type="entry name" value="RING/U-box"/>
    <property type="match status" value="1"/>
</dbReference>
<keyword evidence="2" id="KW-0812">Transmembrane</keyword>
<protein>
    <submittedName>
        <fullName evidence="4">Zinc finger, RING/FYVE/PHD-type</fullName>
    </submittedName>
</protein>
<dbReference type="PANTHER" id="PTHR45676:SF177">
    <property type="entry name" value="RING-TYPE E3 UBIQUITIN TRANSFERASE"/>
    <property type="match status" value="1"/>
</dbReference>
<dbReference type="InterPro" id="IPR013083">
    <property type="entry name" value="Znf_RING/FYVE/PHD"/>
</dbReference>
<dbReference type="GO" id="GO:0016567">
    <property type="term" value="P:protein ubiquitination"/>
    <property type="evidence" value="ECO:0007669"/>
    <property type="project" value="UniProtKB-UniPathway"/>
</dbReference>
<evidence type="ECO:0000256" key="1">
    <source>
        <dbReference type="PROSITE-ProRule" id="PRU00175"/>
    </source>
</evidence>
<organism evidence="4 5">
    <name type="scientific">Cynara cardunculus var. scolymus</name>
    <name type="common">Globe artichoke</name>
    <name type="synonym">Cynara scolymus</name>
    <dbReference type="NCBI Taxonomy" id="59895"/>
    <lineage>
        <taxon>Eukaryota</taxon>
        <taxon>Viridiplantae</taxon>
        <taxon>Streptophyta</taxon>
        <taxon>Embryophyta</taxon>
        <taxon>Tracheophyta</taxon>
        <taxon>Spermatophyta</taxon>
        <taxon>Magnoliopsida</taxon>
        <taxon>eudicotyledons</taxon>
        <taxon>Gunneridae</taxon>
        <taxon>Pentapetalae</taxon>
        <taxon>asterids</taxon>
        <taxon>campanulids</taxon>
        <taxon>Asterales</taxon>
        <taxon>Asteraceae</taxon>
        <taxon>Carduoideae</taxon>
        <taxon>Cardueae</taxon>
        <taxon>Carduinae</taxon>
        <taxon>Cynara</taxon>
    </lineage>
</organism>
<comment type="caution">
    <text evidence="4">The sequence shown here is derived from an EMBL/GenBank/DDBJ whole genome shotgun (WGS) entry which is preliminary data.</text>
</comment>
<keyword evidence="2" id="KW-1133">Transmembrane helix</keyword>
<dbReference type="Proteomes" id="UP000243975">
    <property type="component" value="Unassembled WGS sequence"/>
</dbReference>
<dbReference type="Pfam" id="PF13639">
    <property type="entry name" value="zf-RING_2"/>
    <property type="match status" value="1"/>
</dbReference>
<dbReference type="InterPro" id="IPR001841">
    <property type="entry name" value="Znf_RING"/>
</dbReference>
<feature type="transmembrane region" description="Helical" evidence="2">
    <location>
        <begin position="12"/>
        <end position="37"/>
    </location>
</feature>
<keyword evidence="1" id="KW-0863">Zinc-finger</keyword>
<dbReference type="Gramene" id="KVI04925">
    <property type="protein sequence ID" value="KVI04925"/>
    <property type="gene ID" value="Ccrd_016747"/>
</dbReference>
<dbReference type="UniPathway" id="UPA00143"/>